<dbReference type="InterPro" id="IPR036390">
    <property type="entry name" value="WH_DNA-bd_sf"/>
</dbReference>
<protein>
    <submittedName>
        <fullName evidence="6">DNA-binding transcriptional regulator, LysR family</fullName>
    </submittedName>
</protein>
<evidence type="ECO:0000256" key="4">
    <source>
        <dbReference type="ARBA" id="ARBA00023163"/>
    </source>
</evidence>
<reference evidence="7" key="1">
    <citation type="submission" date="2016-10" db="EMBL/GenBank/DDBJ databases">
        <authorList>
            <person name="Varghese N."/>
            <person name="Submissions S."/>
        </authorList>
    </citation>
    <scope>NUCLEOTIDE SEQUENCE [LARGE SCALE GENOMIC DNA]</scope>
    <source>
        <strain evidence="7">LMG 26416</strain>
    </source>
</reference>
<comment type="similarity">
    <text evidence="1">Belongs to the LysR transcriptional regulatory family.</text>
</comment>
<dbReference type="InterPro" id="IPR000847">
    <property type="entry name" value="LysR_HTH_N"/>
</dbReference>
<dbReference type="GO" id="GO:0000976">
    <property type="term" value="F:transcription cis-regulatory region binding"/>
    <property type="evidence" value="ECO:0007669"/>
    <property type="project" value="TreeGrafter"/>
</dbReference>
<dbReference type="PROSITE" id="PS50931">
    <property type="entry name" value="HTH_LYSR"/>
    <property type="match status" value="1"/>
</dbReference>
<dbReference type="Gene3D" id="3.40.190.290">
    <property type="match status" value="1"/>
</dbReference>
<dbReference type="SUPFAM" id="SSF53850">
    <property type="entry name" value="Periplasmic binding protein-like II"/>
    <property type="match status" value="1"/>
</dbReference>
<dbReference type="Pfam" id="PF03466">
    <property type="entry name" value="LysR_substrate"/>
    <property type="match status" value="1"/>
</dbReference>
<gene>
    <name evidence="6" type="ORF">SAMN05192542_106147</name>
</gene>
<keyword evidence="7" id="KW-1185">Reference proteome</keyword>
<dbReference type="InterPro" id="IPR005119">
    <property type="entry name" value="LysR_subst-bd"/>
</dbReference>
<dbReference type="InterPro" id="IPR036388">
    <property type="entry name" value="WH-like_DNA-bd_sf"/>
</dbReference>
<feature type="domain" description="HTH lysR-type" evidence="5">
    <location>
        <begin position="6"/>
        <end position="63"/>
    </location>
</feature>
<dbReference type="PANTHER" id="PTHR30126:SF98">
    <property type="entry name" value="HTH-TYPE TRANSCRIPTIONAL ACTIVATOR BAUR"/>
    <property type="match status" value="1"/>
</dbReference>
<dbReference type="GO" id="GO:0003700">
    <property type="term" value="F:DNA-binding transcription factor activity"/>
    <property type="evidence" value="ECO:0007669"/>
    <property type="project" value="InterPro"/>
</dbReference>
<evidence type="ECO:0000259" key="5">
    <source>
        <dbReference type="PROSITE" id="PS50931"/>
    </source>
</evidence>
<accession>A0A1H7NYL6</accession>
<keyword evidence="4" id="KW-0804">Transcription</keyword>
<dbReference type="SUPFAM" id="SSF46785">
    <property type="entry name" value="Winged helix' DNA-binding domain"/>
    <property type="match status" value="1"/>
</dbReference>
<evidence type="ECO:0000256" key="3">
    <source>
        <dbReference type="ARBA" id="ARBA00023125"/>
    </source>
</evidence>
<dbReference type="RefSeq" id="WP_090550724.1">
    <property type="nucleotide sequence ID" value="NZ_FNSR01000002.1"/>
</dbReference>
<keyword evidence="3 6" id="KW-0238">DNA-binding</keyword>
<dbReference type="Pfam" id="PF00126">
    <property type="entry name" value="HTH_1"/>
    <property type="match status" value="1"/>
</dbReference>
<dbReference type="Proteomes" id="UP000199120">
    <property type="component" value="Unassembled WGS sequence"/>
</dbReference>
<dbReference type="CDD" id="cd05466">
    <property type="entry name" value="PBP2_LTTR_substrate"/>
    <property type="match status" value="1"/>
</dbReference>
<evidence type="ECO:0000256" key="2">
    <source>
        <dbReference type="ARBA" id="ARBA00023015"/>
    </source>
</evidence>
<dbReference type="STRING" id="416943.SAMN05445871_5279"/>
<evidence type="ECO:0000313" key="7">
    <source>
        <dbReference type="Proteomes" id="UP000199120"/>
    </source>
</evidence>
<keyword evidence="2" id="KW-0805">Transcription regulation</keyword>
<dbReference type="EMBL" id="FOAJ01000006">
    <property type="protein sequence ID" value="SEL28641.1"/>
    <property type="molecule type" value="Genomic_DNA"/>
</dbReference>
<evidence type="ECO:0000313" key="6">
    <source>
        <dbReference type="EMBL" id="SEL28641.1"/>
    </source>
</evidence>
<dbReference type="PANTHER" id="PTHR30126">
    <property type="entry name" value="HTH-TYPE TRANSCRIPTIONAL REGULATOR"/>
    <property type="match status" value="1"/>
</dbReference>
<proteinExistence type="inferred from homology"/>
<evidence type="ECO:0000256" key="1">
    <source>
        <dbReference type="ARBA" id="ARBA00009437"/>
    </source>
</evidence>
<name>A0A1H7NYL6_9BURK</name>
<dbReference type="AlphaFoldDB" id="A0A1H7NYL6"/>
<sequence>MANVLPEARLLRIFACVVRHQGFAPAQQELNLSTSAISTYMSQLEALVGVVLCHRGRGGFALTPKGEEFHQEALRVLAELDGFERYAAGMRGDLRGSLKVGVLDATISDPMLPLPAIVGEFAREHPAVQLHLNVQSPYDLQLSVLGNRLDVAIGAFQLRMNGLVYQPLYREQHWLYCSDAHPLFGDTRIAPEAIGQQRMVSRSYWSQTELARHGFKRSEAAVDSMEGQLILILSGAYIGFLPEHFAKTWVDAGRLRALLPASFGYQAPFSVVLRRGRAKEPLVQKFRDALKRHVASADTDAFMHD</sequence>
<organism evidence="6 7">
    <name type="scientific">Paraburkholderia caballeronis</name>
    <dbReference type="NCBI Taxonomy" id="416943"/>
    <lineage>
        <taxon>Bacteria</taxon>
        <taxon>Pseudomonadati</taxon>
        <taxon>Pseudomonadota</taxon>
        <taxon>Betaproteobacteria</taxon>
        <taxon>Burkholderiales</taxon>
        <taxon>Burkholderiaceae</taxon>
        <taxon>Paraburkholderia</taxon>
    </lineage>
</organism>
<dbReference type="Gene3D" id="1.10.10.10">
    <property type="entry name" value="Winged helix-like DNA-binding domain superfamily/Winged helix DNA-binding domain"/>
    <property type="match status" value="1"/>
</dbReference>
<dbReference type="OrthoDB" id="8587655at2"/>